<protein>
    <recommendedName>
        <fullName evidence="3">F-box domain-containing protein</fullName>
    </recommendedName>
</protein>
<proteinExistence type="predicted"/>
<organism evidence="1 2">
    <name type="scientific">Mycena metata</name>
    <dbReference type="NCBI Taxonomy" id="1033252"/>
    <lineage>
        <taxon>Eukaryota</taxon>
        <taxon>Fungi</taxon>
        <taxon>Dikarya</taxon>
        <taxon>Basidiomycota</taxon>
        <taxon>Agaricomycotina</taxon>
        <taxon>Agaricomycetes</taxon>
        <taxon>Agaricomycetidae</taxon>
        <taxon>Agaricales</taxon>
        <taxon>Marasmiineae</taxon>
        <taxon>Mycenaceae</taxon>
        <taxon>Mycena</taxon>
    </lineage>
</organism>
<dbReference type="EMBL" id="JARKIB010000005">
    <property type="protein sequence ID" value="KAJ7779800.1"/>
    <property type="molecule type" value="Genomic_DNA"/>
</dbReference>
<dbReference type="AlphaFoldDB" id="A0AAD7K7A0"/>
<evidence type="ECO:0000313" key="2">
    <source>
        <dbReference type="Proteomes" id="UP001215598"/>
    </source>
</evidence>
<comment type="caution">
    <text evidence="1">The sequence shown here is derived from an EMBL/GenBank/DDBJ whole genome shotgun (WGS) entry which is preliminary data.</text>
</comment>
<name>A0AAD7K7A0_9AGAR</name>
<dbReference type="Proteomes" id="UP001215598">
    <property type="component" value="Unassembled WGS sequence"/>
</dbReference>
<reference evidence="1" key="1">
    <citation type="submission" date="2023-03" db="EMBL/GenBank/DDBJ databases">
        <title>Massive genome expansion in bonnet fungi (Mycena s.s.) driven by repeated elements and novel gene families across ecological guilds.</title>
        <authorList>
            <consortium name="Lawrence Berkeley National Laboratory"/>
            <person name="Harder C.B."/>
            <person name="Miyauchi S."/>
            <person name="Viragh M."/>
            <person name="Kuo A."/>
            <person name="Thoen E."/>
            <person name="Andreopoulos B."/>
            <person name="Lu D."/>
            <person name="Skrede I."/>
            <person name="Drula E."/>
            <person name="Henrissat B."/>
            <person name="Morin E."/>
            <person name="Kohler A."/>
            <person name="Barry K."/>
            <person name="LaButti K."/>
            <person name="Morin E."/>
            <person name="Salamov A."/>
            <person name="Lipzen A."/>
            <person name="Mereny Z."/>
            <person name="Hegedus B."/>
            <person name="Baldrian P."/>
            <person name="Stursova M."/>
            <person name="Weitz H."/>
            <person name="Taylor A."/>
            <person name="Grigoriev I.V."/>
            <person name="Nagy L.G."/>
            <person name="Martin F."/>
            <person name="Kauserud H."/>
        </authorList>
    </citation>
    <scope>NUCLEOTIDE SEQUENCE</scope>
    <source>
        <strain evidence="1">CBHHK182m</strain>
    </source>
</reference>
<accession>A0AAD7K7A0</accession>
<evidence type="ECO:0008006" key="3">
    <source>
        <dbReference type="Google" id="ProtNLM"/>
    </source>
</evidence>
<sequence length="378" mass="42553">MDARTTPFAVQELVDHCIDFLHDSRPDLRVCALVSRSWLYAAQRHLFAVVYLPPQATGIAQTERCWARFKDIIHRSPHLIRFIHTLHVNATYFSYTSLADICALQFTRLNCVIFNMTTLFTEPRAVALQQLFSVPSLHRVQLNGIYVNQAAWLKIWARLSPTLKHLEIACSGHSRHDSSNPLLIGRAPIVLISLRIDRLPLAGWVESTFRGLKLLSLGPAATLAWSELAPFSHTLEALDIVLNTASTRFDSLPNSFPKLSLLRIGMHGYIDAAPRTLTGLANIISSHLTRVVIHSLSPWAYDDVDSELSGFPVPTVELEMPVLEYEQIKASFPRLDAKNMLQRTDPVENWFTSFIAEFPTISRLHGLSAEEIAILTEE</sequence>
<keyword evidence="2" id="KW-1185">Reference proteome</keyword>
<evidence type="ECO:0000313" key="1">
    <source>
        <dbReference type="EMBL" id="KAJ7779800.1"/>
    </source>
</evidence>
<gene>
    <name evidence="1" type="ORF">B0H16DRAFT_726144</name>
</gene>